<dbReference type="InterPro" id="IPR039426">
    <property type="entry name" value="TonB-dep_rcpt-like"/>
</dbReference>
<organism evidence="13 14">
    <name type="scientific">Novosphingobium subterraneum</name>
    <dbReference type="NCBI Taxonomy" id="48936"/>
    <lineage>
        <taxon>Bacteria</taxon>
        <taxon>Pseudomonadati</taxon>
        <taxon>Pseudomonadota</taxon>
        <taxon>Alphaproteobacteria</taxon>
        <taxon>Sphingomonadales</taxon>
        <taxon>Sphingomonadaceae</taxon>
        <taxon>Novosphingobium</taxon>
    </lineage>
</organism>
<proteinExistence type="inferred from homology"/>
<dbReference type="Gene3D" id="2.40.170.20">
    <property type="entry name" value="TonB-dependent receptor, beta-barrel domain"/>
    <property type="match status" value="1"/>
</dbReference>
<accession>A0A0B8ZD08</accession>
<dbReference type="InterPro" id="IPR012910">
    <property type="entry name" value="Plug_dom"/>
</dbReference>
<dbReference type="PANTHER" id="PTHR30069:SF40">
    <property type="entry name" value="TONB-DEPENDENT RECEPTOR NMB0964-RELATED"/>
    <property type="match status" value="1"/>
</dbReference>
<keyword evidence="14" id="KW-1185">Reference proteome</keyword>
<evidence type="ECO:0000256" key="8">
    <source>
        <dbReference type="PROSITE-ProRule" id="PRU01360"/>
    </source>
</evidence>
<feature type="chain" id="PRO_5002126643" evidence="10">
    <location>
        <begin position="25"/>
        <end position="714"/>
    </location>
</feature>
<gene>
    <name evidence="13" type="ORF">NJ75_03290</name>
</gene>
<dbReference type="STRING" id="48936.NJ75_03290"/>
<dbReference type="GO" id="GO:0044718">
    <property type="term" value="P:siderophore transmembrane transport"/>
    <property type="evidence" value="ECO:0007669"/>
    <property type="project" value="TreeGrafter"/>
</dbReference>
<keyword evidence="3 8" id="KW-1134">Transmembrane beta strand</keyword>
<keyword evidence="7 8" id="KW-0998">Cell outer membrane</keyword>
<dbReference type="CDD" id="cd01347">
    <property type="entry name" value="ligand_gated_channel"/>
    <property type="match status" value="1"/>
</dbReference>
<evidence type="ECO:0000313" key="14">
    <source>
        <dbReference type="Proteomes" id="UP000031338"/>
    </source>
</evidence>
<dbReference type="Pfam" id="PF07715">
    <property type="entry name" value="Plug"/>
    <property type="match status" value="1"/>
</dbReference>
<evidence type="ECO:0000256" key="10">
    <source>
        <dbReference type="SAM" id="SignalP"/>
    </source>
</evidence>
<dbReference type="RefSeq" id="WP_039336378.1">
    <property type="nucleotide sequence ID" value="NZ_JRVC01000018.1"/>
</dbReference>
<keyword evidence="5 9" id="KW-0798">TonB box</keyword>
<evidence type="ECO:0000256" key="2">
    <source>
        <dbReference type="ARBA" id="ARBA00022448"/>
    </source>
</evidence>
<evidence type="ECO:0000259" key="11">
    <source>
        <dbReference type="Pfam" id="PF00593"/>
    </source>
</evidence>
<evidence type="ECO:0000259" key="12">
    <source>
        <dbReference type="Pfam" id="PF07715"/>
    </source>
</evidence>
<evidence type="ECO:0000256" key="7">
    <source>
        <dbReference type="ARBA" id="ARBA00023237"/>
    </source>
</evidence>
<keyword evidence="2 8" id="KW-0813">Transport</keyword>
<keyword evidence="10" id="KW-0732">Signal</keyword>
<dbReference type="Proteomes" id="UP000031338">
    <property type="component" value="Unassembled WGS sequence"/>
</dbReference>
<comment type="caution">
    <text evidence="13">The sequence shown here is derived from an EMBL/GenBank/DDBJ whole genome shotgun (WGS) entry which is preliminary data.</text>
</comment>
<evidence type="ECO:0000256" key="3">
    <source>
        <dbReference type="ARBA" id="ARBA00022452"/>
    </source>
</evidence>
<dbReference type="InterPro" id="IPR037066">
    <property type="entry name" value="Plug_dom_sf"/>
</dbReference>
<feature type="signal peptide" evidence="10">
    <location>
        <begin position="1"/>
        <end position="24"/>
    </location>
</feature>
<dbReference type="PANTHER" id="PTHR30069">
    <property type="entry name" value="TONB-DEPENDENT OUTER MEMBRANE RECEPTOR"/>
    <property type="match status" value="1"/>
</dbReference>
<dbReference type="InterPro" id="IPR000531">
    <property type="entry name" value="Beta-barrel_TonB"/>
</dbReference>
<dbReference type="GO" id="GO:0015344">
    <property type="term" value="F:siderophore uptake transmembrane transporter activity"/>
    <property type="evidence" value="ECO:0007669"/>
    <property type="project" value="TreeGrafter"/>
</dbReference>
<protein>
    <submittedName>
        <fullName evidence="13">TonB-dependent receptor-like protein</fullName>
    </submittedName>
</protein>
<evidence type="ECO:0000256" key="1">
    <source>
        <dbReference type="ARBA" id="ARBA00004571"/>
    </source>
</evidence>
<dbReference type="AlphaFoldDB" id="A0A0B8ZD08"/>
<dbReference type="GO" id="GO:0009279">
    <property type="term" value="C:cell outer membrane"/>
    <property type="evidence" value="ECO:0007669"/>
    <property type="project" value="UniProtKB-SubCell"/>
</dbReference>
<evidence type="ECO:0000256" key="5">
    <source>
        <dbReference type="ARBA" id="ARBA00023077"/>
    </source>
</evidence>
<keyword evidence="4 8" id="KW-0812">Transmembrane</keyword>
<dbReference type="Pfam" id="PF00593">
    <property type="entry name" value="TonB_dep_Rec_b-barrel"/>
    <property type="match status" value="1"/>
</dbReference>
<comment type="subcellular location">
    <subcellularLocation>
        <location evidence="1 8">Cell outer membrane</location>
        <topology evidence="1 8">Multi-pass membrane protein</topology>
    </subcellularLocation>
</comment>
<dbReference type="EMBL" id="JRVC01000018">
    <property type="protein sequence ID" value="KHS44082.1"/>
    <property type="molecule type" value="Genomic_DNA"/>
</dbReference>
<dbReference type="SUPFAM" id="SSF56935">
    <property type="entry name" value="Porins"/>
    <property type="match status" value="1"/>
</dbReference>
<keyword evidence="6 8" id="KW-0472">Membrane</keyword>
<evidence type="ECO:0000256" key="6">
    <source>
        <dbReference type="ARBA" id="ARBA00023136"/>
    </source>
</evidence>
<evidence type="ECO:0000256" key="9">
    <source>
        <dbReference type="RuleBase" id="RU003357"/>
    </source>
</evidence>
<evidence type="ECO:0000313" key="13">
    <source>
        <dbReference type="EMBL" id="KHS44082.1"/>
    </source>
</evidence>
<keyword evidence="13" id="KW-0675">Receptor</keyword>
<feature type="domain" description="TonB-dependent receptor plug" evidence="12">
    <location>
        <begin position="57"/>
        <end position="161"/>
    </location>
</feature>
<evidence type="ECO:0000256" key="4">
    <source>
        <dbReference type="ARBA" id="ARBA00022692"/>
    </source>
</evidence>
<feature type="domain" description="TonB-dependent receptor-like beta-barrel" evidence="11">
    <location>
        <begin position="345"/>
        <end position="683"/>
    </location>
</feature>
<sequence>MRLSALFLSASPICAVAFAVPAVAQQASAPATDDQADGHTQPSIQIVVSAPFERKRDDVASAVTVLQGDDLQLQQRSTIGETLARQPGVSSTFFGPNASRPILRGLDSERVRVLTDGIGSFDVSNTSVDHAVAVNPLLADRIEILRGPAALLYGSGAIGGVVNMRDLRIPREVPQSGPHVDAVAGLASAADERNVAASVNAPLGGGFVAHLDGSFFESGNYRTGGFVFSKDLREEAAEEGGEVADEAQARGRLENTSARTWDVAGGLGWVGSNGANFGFAVSHLENRYGIPNSLETHHDDHGEEGGVTALAEDDHEGHGHEDITLDMRQTRVDVRGAVPLGGAFKELKVRGGWADYRHDEIESTGEIGTSFFNRSWEARAELVQAQRNGWQGASGLQYFSRNFNAVGEEAYIPANETRQIGLFTLQEFDLGVAKLEAGARYEHATVRSAAIGRERTFDSVSLSLGGSVDLGSGFRLALSGARSERAPSAEELFANGAHAATRAFEIGNPDFRKERQIGGEAVLRGRGEGWRVELSAFINRFDNYIFLNPTGEEEDELPVFQYAQADARFYGFEAEGAVTVAQAGDTRFELTGLVDYTRADVLGANGQQGGAVPRIPPLRLIGGLEASGSVIGGRVEVEHATAQRRIAAFETETPAWTMVNASVSWKPFGAQSQTTLMLQANNIFDVEARRHTSFLKDVAPLFGRDIRLSARFSF</sequence>
<dbReference type="PATRIC" id="fig|48936.3.peg.3310"/>
<dbReference type="Gene3D" id="2.170.130.10">
    <property type="entry name" value="TonB-dependent receptor, plug domain"/>
    <property type="match status" value="1"/>
</dbReference>
<comment type="similarity">
    <text evidence="8 9">Belongs to the TonB-dependent receptor family.</text>
</comment>
<dbReference type="PROSITE" id="PS52016">
    <property type="entry name" value="TONB_DEPENDENT_REC_3"/>
    <property type="match status" value="1"/>
</dbReference>
<dbReference type="InterPro" id="IPR036942">
    <property type="entry name" value="Beta-barrel_TonB_sf"/>
</dbReference>
<name>A0A0B8ZD08_9SPHN</name>
<reference evidence="13 14" key="1">
    <citation type="submission" date="2014-10" db="EMBL/GenBank/DDBJ databases">
        <title>Draft genome sequence of Novosphingobium subterraneum DSM 12447.</title>
        <authorList>
            <person name="Gan H.M."/>
            <person name="Gan H.Y."/>
            <person name="Savka M.A."/>
        </authorList>
    </citation>
    <scope>NUCLEOTIDE SEQUENCE [LARGE SCALE GENOMIC DNA]</scope>
    <source>
        <strain evidence="13 14">DSM 12447</strain>
    </source>
</reference>